<reference evidence="1" key="2">
    <citation type="journal article" date="2015" name="Data Brief">
        <title>Shoot transcriptome of the giant reed, Arundo donax.</title>
        <authorList>
            <person name="Barrero R.A."/>
            <person name="Guerrero F.D."/>
            <person name="Moolhuijzen P."/>
            <person name="Goolsby J.A."/>
            <person name="Tidwell J."/>
            <person name="Bellgard S.E."/>
            <person name="Bellgard M.I."/>
        </authorList>
    </citation>
    <scope>NUCLEOTIDE SEQUENCE</scope>
    <source>
        <tissue evidence="1">Shoot tissue taken approximately 20 cm above the soil surface</tissue>
    </source>
</reference>
<protein>
    <submittedName>
        <fullName evidence="1">Uncharacterized protein</fullName>
    </submittedName>
</protein>
<dbReference type="EMBL" id="GBRH01247423">
    <property type="protein sequence ID" value="JAD50472.1"/>
    <property type="molecule type" value="Transcribed_RNA"/>
</dbReference>
<organism evidence="1">
    <name type="scientific">Arundo donax</name>
    <name type="common">Giant reed</name>
    <name type="synonym">Donax arundinaceus</name>
    <dbReference type="NCBI Taxonomy" id="35708"/>
    <lineage>
        <taxon>Eukaryota</taxon>
        <taxon>Viridiplantae</taxon>
        <taxon>Streptophyta</taxon>
        <taxon>Embryophyta</taxon>
        <taxon>Tracheophyta</taxon>
        <taxon>Spermatophyta</taxon>
        <taxon>Magnoliopsida</taxon>
        <taxon>Liliopsida</taxon>
        <taxon>Poales</taxon>
        <taxon>Poaceae</taxon>
        <taxon>PACMAD clade</taxon>
        <taxon>Arundinoideae</taxon>
        <taxon>Arundineae</taxon>
        <taxon>Arundo</taxon>
    </lineage>
</organism>
<name>A0A0A9ATQ3_ARUDO</name>
<sequence length="20" mass="2258">MCLNSHCPSLIPRSYYATNS</sequence>
<proteinExistence type="predicted"/>
<evidence type="ECO:0000313" key="1">
    <source>
        <dbReference type="EMBL" id="JAD50472.1"/>
    </source>
</evidence>
<reference evidence="1" key="1">
    <citation type="submission" date="2014-09" db="EMBL/GenBank/DDBJ databases">
        <authorList>
            <person name="Magalhaes I.L.F."/>
            <person name="Oliveira U."/>
            <person name="Santos F.R."/>
            <person name="Vidigal T.H.D.A."/>
            <person name="Brescovit A.D."/>
            <person name="Santos A.J."/>
        </authorList>
    </citation>
    <scope>NUCLEOTIDE SEQUENCE</scope>
    <source>
        <tissue evidence="1">Shoot tissue taken approximately 20 cm above the soil surface</tissue>
    </source>
</reference>
<dbReference type="AlphaFoldDB" id="A0A0A9ATQ3"/>
<accession>A0A0A9ATQ3</accession>